<accession>A0A3E2MQK6</accession>
<feature type="transmembrane region" description="Helical" evidence="5">
    <location>
        <begin position="122"/>
        <end position="141"/>
    </location>
</feature>
<dbReference type="RefSeq" id="WP_117433170.1">
    <property type="nucleotide sequence ID" value="NZ_BQLC01000317.1"/>
</dbReference>
<reference evidence="7 8" key="1">
    <citation type="journal article" date="2018" name="Sci. Rep.">
        <title>Extensive genomic diversity among Mycobacterium marinum strains revealed by whole genome sequencing.</title>
        <authorList>
            <person name="Das S."/>
            <person name="Pettersson B.M."/>
            <person name="Behra P.R."/>
            <person name="Mallick A."/>
            <person name="Cheramie M."/>
            <person name="Ramesh M."/>
            <person name="Shirreff L."/>
            <person name="DuCote T."/>
            <person name="Dasgupta S."/>
            <person name="Ennis D.G."/>
            <person name="Kirsebom L.A."/>
        </authorList>
    </citation>
    <scope>NUCLEOTIDE SEQUENCE [LARGE SCALE GENOMIC DNA]</scope>
    <source>
        <strain evidence="7 8">Davis1</strain>
    </source>
</reference>
<feature type="transmembrane region" description="Helical" evidence="5">
    <location>
        <begin position="153"/>
        <end position="170"/>
    </location>
</feature>
<keyword evidence="2 5" id="KW-0812">Transmembrane</keyword>
<evidence type="ECO:0000313" key="7">
    <source>
        <dbReference type="EMBL" id="RFZ35050.1"/>
    </source>
</evidence>
<evidence type="ECO:0000256" key="1">
    <source>
        <dbReference type="ARBA" id="ARBA00004141"/>
    </source>
</evidence>
<organism evidence="7 8">
    <name type="scientific">Mycobacterium marinum</name>
    <dbReference type="NCBI Taxonomy" id="1781"/>
    <lineage>
        <taxon>Bacteria</taxon>
        <taxon>Bacillati</taxon>
        <taxon>Actinomycetota</taxon>
        <taxon>Actinomycetes</taxon>
        <taxon>Mycobacteriales</taxon>
        <taxon>Mycobacteriaceae</taxon>
        <taxon>Mycobacterium</taxon>
        <taxon>Mycobacterium ulcerans group</taxon>
    </lineage>
</organism>
<evidence type="ECO:0000256" key="5">
    <source>
        <dbReference type="SAM" id="Phobius"/>
    </source>
</evidence>
<evidence type="ECO:0000256" key="2">
    <source>
        <dbReference type="ARBA" id="ARBA00022692"/>
    </source>
</evidence>
<comment type="caution">
    <text evidence="7">The sequence shown here is derived from an EMBL/GenBank/DDBJ whole genome shotgun (WGS) entry which is preliminary data.</text>
</comment>
<gene>
    <name evidence="7" type="ORF">DAVIS_04600</name>
</gene>
<dbReference type="GO" id="GO:0016020">
    <property type="term" value="C:membrane"/>
    <property type="evidence" value="ECO:0007669"/>
    <property type="project" value="UniProtKB-SubCell"/>
</dbReference>
<evidence type="ECO:0000256" key="4">
    <source>
        <dbReference type="ARBA" id="ARBA00023136"/>
    </source>
</evidence>
<evidence type="ECO:0000259" key="6">
    <source>
        <dbReference type="Pfam" id="PF13515"/>
    </source>
</evidence>
<name>A0A3E2MQK6_MYCMR</name>
<sequence length="352" mass="36777">MEISLLTRAADGSLAAVRQLRTALWPITQASVTAGLAWFLTHDVLDHPQPFFAPISAAVCMSATNVLRARRAVQMVGGVALGIVVGAGVQAVLGTGPTAMGVAVFAALSVAVLAVRGFVAQGLMFVNQTAVSAVLVLVFAPTGDVVAERLFDALIGGGLALVVAMLLFPADPVRILRDARTGALAALHDTLVEVIKFIDNPGGAAPDWLLATFDRLHNQLGGLIEARATAVLVSRRAPRRWAARDAIADIERQSARLGMLVSGVLNLVRAITRLPEQQVPRPVRIALAELAAALAVADDEPAAAIAHAAAARDRAQELLSQARDRTEVVLADIVDACGVDLQRVIDLPGGDQ</sequence>
<feature type="domain" description="Integral membrane bound transporter" evidence="6">
    <location>
        <begin position="36"/>
        <end position="163"/>
    </location>
</feature>
<dbReference type="InterPro" id="IPR049453">
    <property type="entry name" value="Memb_transporter_dom"/>
</dbReference>
<dbReference type="Pfam" id="PF13515">
    <property type="entry name" value="FUSC_2"/>
    <property type="match status" value="1"/>
</dbReference>
<feature type="transmembrane region" description="Helical" evidence="5">
    <location>
        <begin position="99"/>
        <end position="115"/>
    </location>
</feature>
<dbReference type="EMBL" id="PEDF01000176">
    <property type="protein sequence ID" value="RFZ35050.1"/>
    <property type="molecule type" value="Genomic_DNA"/>
</dbReference>
<proteinExistence type="predicted"/>
<keyword evidence="4 5" id="KW-0472">Membrane</keyword>
<dbReference type="Proteomes" id="UP000257451">
    <property type="component" value="Unassembled WGS sequence"/>
</dbReference>
<evidence type="ECO:0000256" key="3">
    <source>
        <dbReference type="ARBA" id="ARBA00022989"/>
    </source>
</evidence>
<evidence type="ECO:0000313" key="8">
    <source>
        <dbReference type="Proteomes" id="UP000257451"/>
    </source>
</evidence>
<dbReference type="AlphaFoldDB" id="A0A3E2MQK6"/>
<feature type="transmembrane region" description="Helical" evidence="5">
    <location>
        <begin position="75"/>
        <end position="93"/>
    </location>
</feature>
<keyword evidence="3 5" id="KW-1133">Transmembrane helix</keyword>
<comment type="subcellular location">
    <subcellularLocation>
        <location evidence="1">Membrane</location>
        <topology evidence="1">Multi-pass membrane protein</topology>
    </subcellularLocation>
</comment>
<protein>
    <recommendedName>
        <fullName evidence="6">Integral membrane bound transporter domain-containing protein</fullName>
    </recommendedName>
</protein>